<dbReference type="PANTHER" id="PTHR48090">
    <property type="entry name" value="UNDECAPRENYL-PHOSPHATE 4-DEOXY-4-FORMAMIDO-L-ARABINOSE TRANSFERASE-RELATED"/>
    <property type="match status" value="1"/>
</dbReference>
<dbReference type="InterPro" id="IPR050256">
    <property type="entry name" value="Glycosyltransferase_2"/>
</dbReference>
<dbReference type="InterPro" id="IPR001173">
    <property type="entry name" value="Glyco_trans_2-like"/>
</dbReference>
<keyword evidence="3" id="KW-1185">Reference proteome</keyword>
<dbReference type="Proteomes" id="UP000198828">
    <property type="component" value="Unassembled WGS sequence"/>
</dbReference>
<protein>
    <submittedName>
        <fullName evidence="2">Glycosyl transferase family 2</fullName>
    </submittedName>
</protein>
<evidence type="ECO:0000313" key="2">
    <source>
        <dbReference type="EMBL" id="SDX57350.1"/>
    </source>
</evidence>
<dbReference type="AlphaFoldDB" id="A0A1H3CTG7"/>
<dbReference type="OrthoDB" id="9810303at2"/>
<dbReference type="EMBL" id="FNNG01000013">
    <property type="protein sequence ID" value="SDX57350.1"/>
    <property type="molecule type" value="Genomic_DNA"/>
</dbReference>
<feature type="domain" description="Glycosyltransferase 2-like" evidence="1">
    <location>
        <begin position="8"/>
        <end position="126"/>
    </location>
</feature>
<dbReference type="SUPFAM" id="SSF53448">
    <property type="entry name" value="Nucleotide-diphospho-sugar transferases"/>
    <property type="match status" value="1"/>
</dbReference>
<dbReference type="Pfam" id="PF00535">
    <property type="entry name" value="Glycos_transf_2"/>
    <property type="match status" value="1"/>
</dbReference>
<proteinExistence type="predicted"/>
<dbReference type="RefSeq" id="WP_093754273.1">
    <property type="nucleotide sequence ID" value="NZ_BSYN01000009.1"/>
</dbReference>
<dbReference type="GO" id="GO:0016740">
    <property type="term" value="F:transferase activity"/>
    <property type="evidence" value="ECO:0007669"/>
    <property type="project" value="UniProtKB-KW"/>
</dbReference>
<keyword evidence="2" id="KW-0808">Transferase</keyword>
<accession>A0A1H3CTG7</accession>
<evidence type="ECO:0000259" key="1">
    <source>
        <dbReference type="Pfam" id="PF00535"/>
    </source>
</evidence>
<sequence>MDNKKVLIVVPVYNEEDRIEATINGLKKVHLIDEILIIDDGSTDNTVDIVKRLNVNLISLPQNRGKGYAMRKAIKEMEYDYIGFIDGDLGESSFEVKKLIEPVLLNEVDFTIAKFPKPSANTTVKGGFGLVKKLAKWGVYYYTGNKMDTSLSGQRVYKGEIMESIKYIPDGYGIEIAMTIQALKGGYRYKEVPVNMTHRYTDRSIKGFIHRGKQFISILKALTVLFFRR</sequence>
<reference evidence="2 3" key="1">
    <citation type="submission" date="2016-10" db="EMBL/GenBank/DDBJ databases">
        <authorList>
            <person name="de Groot N.N."/>
        </authorList>
    </citation>
    <scope>NUCLEOTIDE SEQUENCE [LARGE SCALE GENOMIC DNA]</scope>
    <source>
        <strain evidence="2 3">DSM 23310</strain>
    </source>
</reference>
<name>A0A1H3CTG7_9FIRM</name>
<dbReference type="PANTHER" id="PTHR48090:SF7">
    <property type="entry name" value="RFBJ PROTEIN"/>
    <property type="match status" value="1"/>
</dbReference>
<dbReference type="InterPro" id="IPR029044">
    <property type="entry name" value="Nucleotide-diphossugar_trans"/>
</dbReference>
<gene>
    <name evidence="2" type="ORF">SAMN05660923_02544</name>
</gene>
<dbReference type="Gene3D" id="3.90.550.10">
    <property type="entry name" value="Spore Coat Polysaccharide Biosynthesis Protein SpsA, Chain A"/>
    <property type="match status" value="1"/>
</dbReference>
<organism evidence="2 3">
    <name type="scientific">Tepidimicrobium xylanilyticum</name>
    <dbReference type="NCBI Taxonomy" id="1123352"/>
    <lineage>
        <taxon>Bacteria</taxon>
        <taxon>Bacillati</taxon>
        <taxon>Bacillota</taxon>
        <taxon>Tissierellia</taxon>
        <taxon>Tissierellales</taxon>
        <taxon>Tepidimicrobiaceae</taxon>
        <taxon>Tepidimicrobium</taxon>
    </lineage>
</organism>
<dbReference type="CDD" id="cd04179">
    <property type="entry name" value="DPM_DPG-synthase_like"/>
    <property type="match status" value="1"/>
</dbReference>
<evidence type="ECO:0000313" key="3">
    <source>
        <dbReference type="Proteomes" id="UP000198828"/>
    </source>
</evidence>